<dbReference type="EMBL" id="QTUA01000001">
    <property type="protein sequence ID" value="REF31884.1"/>
    <property type="molecule type" value="Genomic_DNA"/>
</dbReference>
<dbReference type="Proteomes" id="UP000256253">
    <property type="component" value="Unassembled WGS sequence"/>
</dbReference>
<evidence type="ECO:0000256" key="11">
    <source>
        <dbReference type="ARBA" id="ARBA00023306"/>
    </source>
</evidence>
<keyword evidence="9 13" id="KW-1133">Transmembrane helix</keyword>
<evidence type="ECO:0000259" key="14">
    <source>
        <dbReference type="Pfam" id="PF02687"/>
    </source>
</evidence>
<evidence type="ECO:0000313" key="17">
    <source>
        <dbReference type="Proteomes" id="UP000256253"/>
    </source>
</evidence>
<evidence type="ECO:0000256" key="3">
    <source>
        <dbReference type="ARBA" id="ARBA00007379"/>
    </source>
</evidence>
<feature type="transmembrane region" description="Helical" evidence="13">
    <location>
        <begin position="173"/>
        <end position="196"/>
    </location>
</feature>
<feature type="transmembrane region" description="Helical" evidence="13">
    <location>
        <begin position="280"/>
        <end position="300"/>
    </location>
</feature>
<dbReference type="AlphaFoldDB" id="A0A3D9V0Z4"/>
<keyword evidence="10 12" id="KW-0472">Membrane</keyword>
<organism evidence="16 17">
    <name type="scientific">Calidifontibacter indicus</name>
    <dbReference type="NCBI Taxonomy" id="419650"/>
    <lineage>
        <taxon>Bacteria</taxon>
        <taxon>Bacillati</taxon>
        <taxon>Actinomycetota</taxon>
        <taxon>Actinomycetes</taxon>
        <taxon>Micrococcales</taxon>
        <taxon>Dermacoccaceae</taxon>
        <taxon>Calidifontibacter</taxon>
    </lineage>
</organism>
<dbReference type="GO" id="GO:0051301">
    <property type="term" value="P:cell division"/>
    <property type="evidence" value="ECO:0007669"/>
    <property type="project" value="UniProtKB-KW"/>
</dbReference>
<keyword evidence="6 12" id="KW-1003">Cell membrane</keyword>
<evidence type="ECO:0000256" key="4">
    <source>
        <dbReference type="ARBA" id="ARBA00011160"/>
    </source>
</evidence>
<evidence type="ECO:0000256" key="1">
    <source>
        <dbReference type="ARBA" id="ARBA00003552"/>
    </source>
</evidence>
<dbReference type="Pfam" id="PF02687">
    <property type="entry name" value="FtsX"/>
    <property type="match status" value="1"/>
</dbReference>
<evidence type="ECO:0000256" key="6">
    <source>
        <dbReference type="ARBA" id="ARBA00022475"/>
    </source>
</evidence>
<evidence type="ECO:0000256" key="5">
    <source>
        <dbReference type="ARBA" id="ARBA00021907"/>
    </source>
</evidence>
<dbReference type="NCBIfam" id="NF038346">
    <property type="entry name" value="FtsX_actino"/>
    <property type="match status" value="1"/>
</dbReference>
<dbReference type="PANTHER" id="PTHR47755">
    <property type="entry name" value="CELL DIVISION PROTEIN FTSX"/>
    <property type="match status" value="1"/>
</dbReference>
<evidence type="ECO:0000259" key="15">
    <source>
        <dbReference type="Pfam" id="PF18075"/>
    </source>
</evidence>
<comment type="caution">
    <text evidence="16">The sequence shown here is derived from an EMBL/GenBank/DDBJ whole genome shotgun (WGS) entry which is preliminary data.</text>
</comment>
<dbReference type="InterPro" id="IPR047929">
    <property type="entry name" value="FtsX_actino"/>
</dbReference>
<dbReference type="OrthoDB" id="9812531at2"/>
<comment type="similarity">
    <text evidence="3 12">Belongs to the ABC-4 integral membrane protein family. FtsX subfamily.</text>
</comment>
<evidence type="ECO:0000256" key="2">
    <source>
        <dbReference type="ARBA" id="ARBA00004651"/>
    </source>
</evidence>
<comment type="subunit">
    <text evidence="4">Forms a membrane-associated complex with FtsE.</text>
</comment>
<evidence type="ECO:0000256" key="10">
    <source>
        <dbReference type="ARBA" id="ARBA00023136"/>
    </source>
</evidence>
<keyword evidence="17" id="KW-1185">Reference proteome</keyword>
<reference evidence="16 17" key="1">
    <citation type="submission" date="2018-08" db="EMBL/GenBank/DDBJ databases">
        <title>Sequencing the genomes of 1000 actinobacteria strains.</title>
        <authorList>
            <person name="Klenk H.-P."/>
        </authorList>
    </citation>
    <scope>NUCLEOTIDE SEQUENCE [LARGE SCALE GENOMIC DNA]</scope>
    <source>
        <strain evidence="16 17">DSM 22967</strain>
    </source>
</reference>
<keyword evidence="8 13" id="KW-0812">Transmembrane</keyword>
<dbReference type="PANTHER" id="PTHR47755:SF1">
    <property type="entry name" value="CELL DIVISION PROTEIN FTSX"/>
    <property type="match status" value="1"/>
</dbReference>
<evidence type="ECO:0000313" key="16">
    <source>
        <dbReference type="EMBL" id="REF31884.1"/>
    </source>
</evidence>
<evidence type="ECO:0000256" key="12">
    <source>
        <dbReference type="PIRNR" id="PIRNR003097"/>
    </source>
</evidence>
<sequence length="306" mass="33199">MRLRFILGEVGSGIRRNLSMIISVVLVTMVSMFFLGLGLLAQKQVTMAKGYWYDKVEVSIFLCTNDSSAVASCVDGVATKAQTDQVRRDLESMRPLVDAIYYESSGQAYTRFKQQFKNSPYLSEVTAASMPASFRVKLSDPNRYSEVVAAIDGSPGVEAISDQRKVLDTFFKLLGVLSVGAVGLAAVMVVCSILLISTTVRQVAFSRRRQVEIMRLVGASATTIYLPFIIEVVLAALVGAALSVGVLWLLVEKGIADLFNSGGRGGDVISLIGASEVWQVVPWLVGGAVVLSILVSWFSLRRQVRV</sequence>
<evidence type="ECO:0000256" key="8">
    <source>
        <dbReference type="ARBA" id="ARBA00022692"/>
    </source>
</evidence>
<dbReference type="InterPro" id="IPR004513">
    <property type="entry name" value="FtsX"/>
</dbReference>
<dbReference type="Gene3D" id="3.30.70.3040">
    <property type="match status" value="1"/>
</dbReference>
<dbReference type="GO" id="GO:0005886">
    <property type="term" value="C:plasma membrane"/>
    <property type="evidence" value="ECO:0007669"/>
    <property type="project" value="UniProtKB-SubCell"/>
</dbReference>
<feature type="transmembrane region" description="Helical" evidence="13">
    <location>
        <begin position="21"/>
        <end position="41"/>
    </location>
</feature>
<gene>
    <name evidence="16" type="ORF">DFJ65_2969</name>
</gene>
<proteinExistence type="inferred from homology"/>
<dbReference type="RefSeq" id="WP_115923662.1">
    <property type="nucleotide sequence ID" value="NZ_QTUA01000001.1"/>
</dbReference>
<comment type="subcellular location">
    <subcellularLocation>
        <location evidence="2">Cell membrane</location>
        <topology evidence="2">Multi-pass membrane protein</topology>
    </subcellularLocation>
</comment>
<evidence type="ECO:0000256" key="9">
    <source>
        <dbReference type="ARBA" id="ARBA00022989"/>
    </source>
</evidence>
<evidence type="ECO:0000256" key="13">
    <source>
        <dbReference type="SAM" id="Phobius"/>
    </source>
</evidence>
<dbReference type="InterPro" id="IPR040690">
    <property type="entry name" value="FtsX_ECD"/>
</dbReference>
<evidence type="ECO:0000256" key="7">
    <source>
        <dbReference type="ARBA" id="ARBA00022618"/>
    </source>
</evidence>
<keyword evidence="7 12" id="KW-0132">Cell division</keyword>
<feature type="domain" description="FtsX extracellular" evidence="15">
    <location>
        <begin position="56"/>
        <end position="159"/>
    </location>
</feature>
<comment type="function">
    <text evidence="1">Part of the ABC transporter FtsEX involved in cellular division.</text>
</comment>
<name>A0A3D9V0Z4_9MICO</name>
<protein>
    <recommendedName>
        <fullName evidence="5 12">Cell division protein FtsX</fullName>
    </recommendedName>
</protein>
<dbReference type="InterPro" id="IPR003838">
    <property type="entry name" value="ABC3_permease_C"/>
</dbReference>
<keyword evidence="11 12" id="KW-0131">Cell cycle</keyword>
<dbReference type="PIRSF" id="PIRSF003097">
    <property type="entry name" value="FtsX"/>
    <property type="match status" value="1"/>
</dbReference>
<accession>A0A3D9V0Z4</accession>
<feature type="transmembrane region" description="Helical" evidence="13">
    <location>
        <begin position="217"/>
        <end position="250"/>
    </location>
</feature>
<feature type="domain" description="ABC3 transporter permease C-terminal" evidence="14">
    <location>
        <begin position="184"/>
        <end position="303"/>
    </location>
</feature>
<dbReference type="Pfam" id="PF18075">
    <property type="entry name" value="FtsX_ECD"/>
    <property type="match status" value="1"/>
</dbReference>